<accession>A0ABW2A359</accession>
<dbReference type="InterPro" id="IPR038762">
    <property type="entry name" value="ABM_predict"/>
</dbReference>
<dbReference type="PROSITE" id="PS51725">
    <property type="entry name" value="ABM"/>
    <property type="match status" value="1"/>
</dbReference>
<proteinExistence type="predicted"/>
<dbReference type="PANTHER" id="PTHR40057:SF1">
    <property type="entry name" value="SLR1162 PROTEIN"/>
    <property type="match status" value="1"/>
</dbReference>
<name>A0ABW2A359_9GAMM</name>
<dbReference type="EMBL" id="JBHSWE010000001">
    <property type="protein sequence ID" value="MFC6671858.1"/>
    <property type="molecule type" value="Genomic_DNA"/>
</dbReference>
<protein>
    <submittedName>
        <fullName evidence="3">Antibiotic biosynthesis monooxygenase</fullName>
    </submittedName>
</protein>
<dbReference type="InterPro" id="IPR007138">
    <property type="entry name" value="ABM_dom"/>
</dbReference>
<keyword evidence="3" id="KW-0560">Oxidoreductase</keyword>
<keyword evidence="3" id="KW-0503">Monooxygenase</keyword>
<dbReference type="PANTHER" id="PTHR40057">
    <property type="entry name" value="SLR1162 PROTEIN"/>
    <property type="match status" value="1"/>
</dbReference>
<evidence type="ECO:0000259" key="2">
    <source>
        <dbReference type="PROSITE" id="PS51725"/>
    </source>
</evidence>
<keyword evidence="1" id="KW-0472">Membrane</keyword>
<dbReference type="RefSeq" id="WP_379910340.1">
    <property type="nucleotide sequence ID" value="NZ_JBHSWE010000001.1"/>
</dbReference>
<keyword evidence="1" id="KW-0812">Transmembrane</keyword>
<sequence length="195" mass="22370">MNDQPKTDFSPEGVTVVISRRVSPGKEAEFERLSSQMTEAASHYAGYMGTHLFRPVSPQDPEYRIIFQFASQADLARWHQSGTRAGILKQLEPLLQQPSQVEVTDGIINWFTLPGHNPVQPPPKYKMTAVSWLALYPLVTLIFFLFGEVLAQLPLLLRTLVVTAVVMILMSYVAMPRFTRWFAFWLYPKRERDVR</sequence>
<keyword evidence="1" id="KW-1133">Transmembrane helix</keyword>
<dbReference type="SUPFAM" id="SSF54909">
    <property type="entry name" value="Dimeric alpha+beta barrel"/>
    <property type="match status" value="1"/>
</dbReference>
<reference evidence="4" key="1">
    <citation type="journal article" date="2019" name="Int. J. Syst. Evol. Microbiol.">
        <title>The Global Catalogue of Microorganisms (GCM) 10K type strain sequencing project: providing services to taxonomists for standard genome sequencing and annotation.</title>
        <authorList>
            <consortium name="The Broad Institute Genomics Platform"/>
            <consortium name="The Broad Institute Genome Sequencing Center for Infectious Disease"/>
            <person name="Wu L."/>
            <person name="Ma J."/>
        </authorList>
    </citation>
    <scope>NUCLEOTIDE SEQUENCE [LARGE SCALE GENOMIC DNA]</scope>
    <source>
        <strain evidence="4">NBRC 111756</strain>
    </source>
</reference>
<dbReference type="Pfam" id="PF03992">
    <property type="entry name" value="ABM"/>
    <property type="match status" value="1"/>
</dbReference>
<evidence type="ECO:0000256" key="1">
    <source>
        <dbReference type="SAM" id="Phobius"/>
    </source>
</evidence>
<dbReference type="GO" id="GO:0004497">
    <property type="term" value="F:monooxygenase activity"/>
    <property type="evidence" value="ECO:0007669"/>
    <property type="project" value="UniProtKB-KW"/>
</dbReference>
<dbReference type="InterPro" id="IPR011008">
    <property type="entry name" value="Dimeric_a/b-barrel"/>
</dbReference>
<comment type="caution">
    <text evidence="3">The sequence shown here is derived from an EMBL/GenBank/DDBJ whole genome shotgun (WGS) entry which is preliminary data.</text>
</comment>
<feature type="domain" description="ABM" evidence="2">
    <location>
        <begin position="14"/>
        <end position="103"/>
    </location>
</feature>
<dbReference type="Gene3D" id="3.30.70.100">
    <property type="match status" value="1"/>
</dbReference>
<feature type="transmembrane region" description="Helical" evidence="1">
    <location>
        <begin position="155"/>
        <end position="175"/>
    </location>
</feature>
<dbReference type="Proteomes" id="UP001596422">
    <property type="component" value="Unassembled WGS sequence"/>
</dbReference>
<keyword evidence="3" id="KW-0808">Transferase</keyword>
<feature type="transmembrane region" description="Helical" evidence="1">
    <location>
        <begin position="129"/>
        <end position="149"/>
    </location>
</feature>
<organism evidence="3 4">
    <name type="scientific">Marinobacterium aestuariivivens</name>
    <dbReference type="NCBI Taxonomy" id="1698799"/>
    <lineage>
        <taxon>Bacteria</taxon>
        <taxon>Pseudomonadati</taxon>
        <taxon>Pseudomonadota</taxon>
        <taxon>Gammaproteobacteria</taxon>
        <taxon>Oceanospirillales</taxon>
        <taxon>Oceanospirillaceae</taxon>
        <taxon>Marinobacterium</taxon>
    </lineage>
</organism>
<dbReference type="GO" id="GO:0016740">
    <property type="term" value="F:transferase activity"/>
    <property type="evidence" value="ECO:0007669"/>
    <property type="project" value="UniProtKB-KW"/>
</dbReference>
<keyword evidence="4" id="KW-1185">Reference proteome</keyword>
<gene>
    <name evidence="3" type="ORF">ACFQDL_18645</name>
</gene>
<evidence type="ECO:0000313" key="4">
    <source>
        <dbReference type="Proteomes" id="UP001596422"/>
    </source>
</evidence>
<evidence type="ECO:0000313" key="3">
    <source>
        <dbReference type="EMBL" id="MFC6671858.1"/>
    </source>
</evidence>